<proteinExistence type="predicted"/>
<dbReference type="EMBL" id="AMZH03029818">
    <property type="protein sequence ID" value="RRT33140.1"/>
    <property type="molecule type" value="Genomic_DNA"/>
</dbReference>
<protein>
    <submittedName>
        <fullName evidence="1">Uncharacterized protein</fullName>
    </submittedName>
</protein>
<reference evidence="1 2" key="1">
    <citation type="journal article" date="2014" name="Agronomy (Basel)">
        <title>A Draft Genome Sequence for Ensete ventricosum, the Drought-Tolerant Tree Against Hunger.</title>
        <authorList>
            <person name="Harrison J."/>
            <person name="Moore K.A."/>
            <person name="Paszkiewicz K."/>
            <person name="Jones T."/>
            <person name="Grant M."/>
            <person name="Ambacheew D."/>
            <person name="Muzemil S."/>
            <person name="Studholme D.J."/>
        </authorList>
    </citation>
    <scope>NUCLEOTIDE SEQUENCE [LARGE SCALE GENOMIC DNA]</scope>
</reference>
<gene>
    <name evidence="1" type="ORF">B296_00058480</name>
</gene>
<dbReference type="Gene3D" id="1.20.1250.20">
    <property type="entry name" value="MFS general substrate transporter like domains"/>
    <property type="match status" value="1"/>
</dbReference>
<sequence>MGLQGPPRCQVTDRRLDLRLHDLRSDCSLSFPLPVSVELVVVTSLHCDVHGKGVELCERLTTLGIAVNLVTYLTGTMHLGSAASANAVTNFLGTSFMLCLLGGFVADTFLGRYPRFPISGHHERIPHHRHLHRRSNLCKNFAFPLLGLAAMCRSLLTEICTEGGNYLDHIDGGAGSEAAGVR</sequence>
<accession>A0A426X103</accession>
<evidence type="ECO:0000313" key="2">
    <source>
        <dbReference type="Proteomes" id="UP000287651"/>
    </source>
</evidence>
<dbReference type="Proteomes" id="UP000287651">
    <property type="component" value="Unassembled WGS sequence"/>
</dbReference>
<dbReference type="PANTHER" id="PTHR11654">
    <property type="entry name" value="OLIGOPEPTIDE TRANSPORTER-RELATED"/>
    <property type="match status" value="1"/>
</dbReference>
<dbReference type="AlphaFoldDB" id="A0A426X103"/>
<comment type="caution">
    <text evidence="1">The sequence shown here is derived from an EMBL/GenBank/DDBJ whole genome shotgun (WGS) entry which is preliminary data.</text>
</comment>
<name>A0A426X103_ENSVE</name>
<dbReference type="InterPro" id="IPR036259">
    <property type="entry name" value="MFS_trans_sf"/>
</dbReference>
<organism evidence="1 2">
    <name type="scientific">Ensete ventricosum</name>
    <name type="common">Abyssinian banana</name>
    <name type="synonym">Musa ensete</name>
    <dbReference type="NCBI Taxonomy" id="4639"/>
    <lineage>
        <taxon>Eukaryota</taxon>
        <taxon>Viridiplantae</taxon>
        <taxon>Streptophyta</taxon>
        <taxon>Embryophyta</taxon>
        <taxon>Tracheophyta</taxon>
        <taxon>Spermatophyta</taxon>
        <taxon>Magnoliopsida</taxon>
        <taxon>Liliopsida</taxon>
        <taxon>Zingiberales</taxon>
        <taxon>Musaceae</taxon>
        <taxon>Ensete</taxon>
    </lineage>
</organism>
<evidence type="ECO:0000313" key="1">
    <source>
        <dbReference type="EMBL" id="RRT33140.1"/>
    </source>
</evidence>